<dbReference type="GO" id="GO:0005975">
    <property type="term" value="P:carbohydrate metabolic process"/>
    <property type="evidence" value="ECO:0007669"/>
    <property type="project" value="InterPro"/>
</dbReference>
<comment type="caution">
    <text evidence="2">The sequence shown here is derived from an EMBL/GenBank/DDBJ whole genome shotgun (WGS) entry which is preliminary data.</text>
</comment>
<evidence type="ECO:0000313" key="3">
    <source>
        <dbReference type="Proteomes" id="UP000029736"/>
    </source>
</evidence>
<dbReference type="SUPFAM" id="SSF52833">
    <property type="entry name" value="Thioredoxin-like"/>
    <property type="match status" value="1"/>
</dbReference>
<dbReference type="InterPro" id="IPR008928">
    <property type="entry name" value="6-hairpin_glycosidase_sf"/>
</dbReference>
<sequence>MNELRDAISPYLRQHADQPVHWRCWNERTLAQARQEDKPIILSIGYSTCHWCHVMARESFEDAAVAEFMNQHFICIKIDREERPDLDRHFMRACEALTGDGGWPLHVFLTPGQRPFYAGTYFPPHANAKRAGWMDTLQLVAYNFYQNRRTVETEADRTATKMVRLQAAPAQTAEQQATNSQSLGAGLQRHFDTLHGGFGQGSKFPNTMALEWLLHQAWYHSDLSSYQHLHHSLERMLQGSLHDPVGGGFARYTVDHEWRVPHFEKMLYDNALMVSLLSKLQRWQPRQAYLQAIRSALGFLKRELQAPSGLFYAALSAETAGIEGAFYTWTYDELTALLPREPYWFFEYYHIRQEGNWDNRNILYANQSVSSFANRLGLSEATVQAYLDSCKAKLFRLREQRPRPARDEQLLTAWNALTASAFLEAYLVTQQPADLQTGLAILQQLEQTQTDSEGLLLHQQGSPHHAYLDGYAYYIQALLLAHKVTQDTHWLEEARTATEQTYNLFQRRQSPLLSFVPKTLQDAPDLAFEVSEEDTPAPNAVMAMNLQQLGLLLHRPEWTDRSSSMIAAACARLQEHPLPHATWGQALLAQEQGWLELAVVGPEAPAQSHAINQQYWGYYILMSTDTPTEAYPLLAHRGEDTRTPIYVCRNYQCQRPVYKVRDIDLVVKH</sequence>
<dbReference type="PANTHER" id="PTHR42899">
    <property type="entry name" value="SPERMATOGENESIS-ASSOCIATED PROTEIN 20"/>
    <property type="match status" value="1"/>
</dbReference>
<gene>
    <name evidence="2" type="ORF">IX84_29155</name>
</gene>
<evidence type="ECO:0000259" key="1">
    <source>
        <dbReference type="Pfam" id="PF03190"/>
    </source>
</evidence>
<dbReference type="InterPro" id="IPR036249">
    <property type="entry name" value="Thioredoxin-like_sf"/>
</dbReference>
<dbReference type="Gene3D" id="3.40.30.10">
    <property type="entry name" value="Glutaredoxin"/>
    <property type="match status" value="1"/>
</dbReference>
<dbReference type="CDD" id="cd02955">
    <property type="entry name" value="SSP411"/>
    <property type="match status" value="1"/>
</dbReference>
<dbReference type="OrthoDB" id="9762614at2"/>
<dbReference type="Pfam" id="PF03190">
    <property type="entry name" value="Thioredox_DsbH"/>
    <property type="match status" value="1"/>
</dbReference>
<accession>A0A098RZ11</accession>
<dbReference type="SUPFAM" id="SSF48208">
    <property type="entry name" value="Six-hairpin glycosidases"/>
    <property type="match status" value="1"/>
</dbReference>
<dbReference type="Gene3D" id="1.50.10.20">
    <property type="match status" value="1"/>
</dbReference>
<dbReference type="RefSeq" id="WP_044229130.1">
    <property type="nucleotide sequence ID" value="NZ_JBKAGJ010000011.1"/>
</dbReference>
<keyword evidence="3" id="KW-1185">Reference proteome</keyword>
<evidence type="ECO:0000313" key="2">
    <source>
        <dbReference type="EMBL" id="KGE85155.1"/>
    </source>
</evidence>
<name>A0A098RZ11_9BACT</name>
<dbReference type="PANTHER" id="PTHR42899:SF1">
    <property type="entry name" value="SPERMATOGENESIS-ASSOCIATED PROTEIN 20"/>
    <property type="match status" value="1"/>
</dbReference>
<feature type="domain" description="Spermatogenesis-associated protein 20-like TRX" evidence="1">
    <location>
        <begin position="2"/>
        <end position="161"/>
    </location>
</feature>
<dbReference type="InterPro" id="IPR024705">
    <property type="entry name" value="Ssp411"/>
</dbReference>
<dbReference type="EMBL" id="JPOS01000092">
    <property type="protein sequence ID" value="KGE85155.1"/>
    <property type="molecule type" value="Genomic_DNA"/>
</dbReference>
<dbReference type="PIRSF" id="PIRSF006402">
    <property type="entry name" value="UCP006402_thioredoxin"/>
    <property type="match status" value="1"/>
</dbReference>
<dbReference type="Proteomes" id="UP000029736">
    <property type="component" value="Unassembled WGS sequence"/>
</dbReference>
<dbReference type="AlphaFoldDB" id="A0A098RZ11"/>
<protein>
    <recommendedName>
        <fullName evidence="1">Spermatogenesis-associated protein 20-like TRX domain-containing protein</fullName>
    </recommendedName>
</protein>
<dbReference type="InterPro" id="IPR004879">
    <property type="entry name" value="Ssp411-like_TRX"/>
</dbReference>
<proteinExistence type="predicted"/>
<dbReference type="STRING" id="1524460.IX84_29155"/>
<reference evidence="2 3" key="1">
    <citation type="journal article" date="2014" name="Int. J. Syst. Evol. Microbiol.">
        <title>Phaeodactylibacter xiamenensis gen. nov., sp. nov., a member of the family Saprospiraceae isolated from the marine alga Phaeodactylum tricornutum.</title>
        <authorList>
            <person name="Chen Z.Jr."/>
            <person name="Lei X."/>
            <person name="Lai Q."/>
            <person name="Li Y."/>
            <person name="Zhang B."/>
            <person name="Zhang J."/>
            <person name="Zhang H."/>
            <person name="Yang L."/>
            <person name="Zheng W."/>
            <person name="Tian Y."/>
            <person name="Yu Z."/>
            <person name="Xu H.Jr."/>
            <person name="Zheng T."/>
        </authorList>
    </citation>
    <scope>NUCLEOTIDE SEQUENCE [LARGE SCALE GENOMIC DNA]</scope>
    <source>
        <strain evidence="2 3">KD52</strain>
    </source>
</reference>
<organism evidence="2 3">
    <name type="scientific">Phaeodactylibacter xiamenensis</name>
    <dbReference type="NCBI Taxonomy" id="1524460"/>
    <lineage>
        <taxon>Bacteria</taxon>
        <taxon>Pseudomonadati</taxon>
        <taxon>Bacteroidota</taxon>
        <taxon>Saprospiria</taxon>
        <taxon>Saprospirales</taxon>
        <taxon>Haliscomenobacteraceae</taxon>
        <taxon>Phaeodactylibacter</taxon>
    </lineage>
</organism>